<organism evidence="1 2">
    <name type="scientific">Fervidobacterium nodosum (strain ATCC 35602 / DSM 5306 / Rt17-B1)</name>
    <dbReference type="NCBI Taxonomy" id="381764"/>
    <lineage>
        <taxon>Bacteria</taxon>
        <taxon>Thermotogati</taxon>
        <taxon>Thermotogota</taxon>
        <taxon>Thermotogae</taxon>
        <taxon>Thermotogales</taxon>
        <taxon>Fervidobacteriaceae</taxon>
        <taxon>Fervidobacterium</taxon>
    </lineage>
</organism>
<protein>
    <submittedName>
        <fullName evidence="1">Uncharacterized protein</fullName>
    </submittedName>
</protein>
<dbReference type="Proteomes" id="UP000002415">
    <property type="component" value="Chromosome"/>
</dbReference>
<dbReference type="eggNOG" id="ENOG5033RPZ">
    <property type="taxonomic scope" value="Bacteria"/>
</dbReference>
<name>A7HNR5_FERNB</name>
<dbReference type="HOGENOM" id="CLU_343855_0_0_0"/>
<gene>
    <name evidence="1" type="ordered locus">Fnod_1713</name>
</gene>
<dbReference type="OrthoDB" id="38668at2"/>
<dbReference type="RefSeq" id="WP_011994839.1">
    <property type="nucleotide sequence ID" value="NC_009718.1"/>
</dbReference>
<keyword evidence="2" id="KW-1185">Reference proteome</keyword>
<reference evidence="1 2" key="2">
    <citation type="journal article" date="2009" name="Proc. Natl. Acad. Sci. U.S.A.">
        <title>On the chimeric nature, thermophilic origin, and phylogenetic placement of the Thermotogales.</title>
        <authorList>
            <person name="Zhaxybayeva O."/>
            <person name="Swithers K.S."/>
            <person name="Lapierre P."/>
            <person name="Fournier G.P."/>
            <person name="Bickhart D.M."/>
            <person name="DeBoy R.T."/>
            <person name="Nelson K.E."/>
            <person name="Nesbo C.L."/>
            <person name="Doolittle W.F."/>
            <person name="Gogarten J.P."/>
            <person name="Noll K.M."/>
        </authorList>
    </citation>
    <scope>NUCLEOTIDE SEQUENCE [LARGE SCALE GENOMIC DNA]</scope>
    <source>
        <strain evidence="2">ATCC 35602 / DSM 5306 / Rt17-B1</strain>
    </source>
</reference>
<dbReference type="EMBL" id="CP000771">
    <property type="protein sequence ID" value="ABS61548.1"/>
    <property type="molecule type" value="Genomic_DNA"/>
</dbReference>
<reference evidence="1 2" key="1">
    <citation type="submission" date="2007-07" db="EMBL/GenBank/DDBJ databases">
        <title>Complete sequence of Fervidobacterium nodosum Rt17-B1.</title>
        <authorList>
            <consortium name="US DOE Joint Genome Institute"/>
            <person name="Copeland A."/>
            <person name="Lucas S."/>
            <person name="Lapidus A."/>
            <person name="Barry K."/>
            <person name="Glavina del Rio T."/>
            <person name="Dalin E."/>
            <person name="Tice H."/>
            <person name="Pitluck S."/>
            <person name="Saunders E."/>
            <person name="Brettin T."/>
            <person name="Bruce D."/>
            <person name="Detter J.C."/>
            <person name="Han C."/>
            <person name="Schmutz J."/>
            <person name="Larimer F."/>
            <person name="Land M."/>
            <person name="Hauser L."/>
            <person name="Kyrpides N."/>
            <person name="Mikhailova N."/>
            <person name="Nelson K."/>
            <person name="Gogarten J.P."/>
            <person name="Noll K."/>
            <person name="Richardson P."/>
        </authorList>
    </citation>
    <scope>NUCLEOTIDE SEQUENCE [LARGE SCALE GENOMIC DNA]</scope>
    <source>
        <strain evidence="2">ATCC 35602 / DSM 5306 / Rt17-B1</strain>
    </source>
</reference>
<dbReference type="AlphaFoldDB" id="A7HNR5"/>
<accession>A7HNR5</accession>
<dbReference type="KEGG" id="fno:Fnod_1713"/>
<evidence type="ECO:0000313" key="1">
    <source>
        <dbReference type="EMBL" id="ABS61548.1"/>
    </source>
</evidence>
<proteinExistence type="predicted"/>
<sequence length="847" mass="92634">MKGIKKIKKILWVLILILTLSLIFSCGLRIPQKAPEKVNVKYTKYLEFPITTYNLKIKDFISPLENNISGSLTLEKTDPLELSLATQVEYSPKTLLKDLENKLKDELAKLSENFNITIDTSSFANMLSGTIPLPTLSQSELEIPQSATEIYINSITFLNDENIPVSSGTNSFEIPVTTLQSLFNFTEANLKNVKIYVKISNITASNISMVLDGRTVALSNNQEISVSNLLVKKSSNLQLRFNSSTSGIAQVTFKFVDPLVNYAKDFDTSKLDSEKIEININETLFTFPQDYQIKLSGTINEEIVANISETISQNIKLKSGGTEIGSGNGTGKTASINLPGTNYFKLSDGINIEGTITLTGIVNFDFRTQNPKIKVTPLVNVTAVKDFPLELTVTIPNVDSIEFGAGIVSLSFNGLTPTAVSETFGGKPVSLENSKILVNLEDLNLPANVNILITGDVSANTVSYSSTISDDAYIHSASINPPNALNPIEITQDIPDFVKDLANSAVINLIANLNYNVSNITSEVKMNIESNFLTEGEGEHTLSGSGTISLKALNKNIDFTTFNQFYLKIIPTLSTPITVTNVPLKDGISLSITPEIKQFEISKINLKSTTFTQTFNNLYDFSNLFTGDFAFLKDFDITPNATVSFNVINSTINPQVTITILGNPVHLKKGEQKNISYILKNIIKNEQILSLSVEMNTGGGELSNDSEIVFSLDMDIPLKITATKDVKIKSENVNLSELGRLKDIIKSVKLKFGSFNNTTGIVGKLYLGKDQNNEPIVSVELKPGDNRNTVIDIPKEKLQALATSSTPWEIIVPEGETVSLNYNGVLSIAPYLAVELEVATSVSLKSN</sequence>
<evidence type="ECO:0000313" key="2">
    <source>
        <dbReference type="Proteomes" id="UP000002415"/>
    </source>
</evidence>
<dbReference type="PROSITE" id="PS51257">
    <property type="entry name" value="PROKAR_LIPOPROTEIN"/>
    <property type="match status" value="1"/>
</dbReference>
<dbReference type="STRING" id="381764.Fnod_1713"/>